<proteinExistence type="predicted"/>
<dbReference type="AlphaFoldDB" id="A0A099F077"/>
<accession>A0A099F077</accession>
<sequence>MNCMKRLGPRLMSREFDRQAAQVQIRAAVMNRFTALGIPFAVPAE</sequence>
<gene>
    <name evidence="1" type="ORF">IT41_13910</name>
</gene>
<name>A0A099F077_9RHOB</name>
<dbReference type="Proteomes" id="UP000029846">
    <property type="component" value="Unassembled WGS sequence"/>
</dbReference>
<organism evidence="1 2">
    <name type="scientific">Paracoccus halophilus</name>
    <dbReference type="NCBI Taxonomy" id="376733"/>
    <lineage>
        <taxon>Bacteria</taxon>
        <taxon>Pseudomonadati</taxon>
        <taxon>Pseudomonadota</taxon>
        <taxon>Alphaproteobacteria</taxon>
        <taxon>Rhodobacterales</taxon>
        <taxon>Paracoccaceae</taxon>
        <taxon>Paracoccus</taxon>
    </lineage>
</organism>
<reference evidence="1 2" key="1">
    <citation type="submission" date="2014-09" db="EMBL/GenBank/DDBJ databases">
        <authorList>
            <person name="McGinnis J.M."/>
            <person name="Wolfgang W.J."/>
        </authorList>
    </citation>
    <scope>NUCLEOTIDE SEQUENCE [LARGE SCALE GENOMIC DNA]</scope>
    <source>
        <strain evidence="1 2">JCM 14014</strain>
    </source>
</reference>
<comment type="caution">
    <text evidence="1">The sequence shown here is derived from an EMBL/GenBank/DDBJ whole genome shotgun (WGS) entry which is preliminary data.</text>
</comment>
<keyword evidence="2" id="KW-1185">Reference proteome</keyword>
<protein>
    <submittedName>
        <fullName evidence="1">Transposase</fullName>
    </submittedName>
</protein>
<dbReference type="eggNOG" id="COG3039">
    <property type="taxonomic scope" value="Bacteria"/>
</dbReference>
<evidence type="ECO:0000313" key="1">
    <source>
        <dbReference type="EMBL" id="KGJ03532.1"/>
    </source>
</evidence>
<evidence type="ECO:0000313" key="2">
    <source>
        <dbReference type="Proteomes" id="UP000029846"/>
    </source>
</evidence>
<dbReference type="EMBL" id="JRKN01000020">
    <property type="protein sequence ID" value="KGJ03532.1"/>
    <property type="molecule type" value="Genomic_DNA"/>
</dbReference>
<reference evidence="1 2" key="2">
    <citation type="submission" date="2014-10" db="EMBL/GenBank/DDBJ databases">
        <title>Paracoccus sanguinis sp. nov., isolated from clinical specimens of New York State patients.</title>
        <authorList>
            <person name="Mingle L.A."/>
            <person name="Cole J.A."/>
            <person name="Lapierre P."/>
            <person name="Musser K.A."/>
        </authorList>
    </citation>
    <scope>NUCLEOTIDE SEQUENCE [LARGE SCALE GENOMIC DNA]</scope>
    <source>
        <strain evidence="1 2">JCM 14014</strain>
    </source>
</reference>